<evidence type="ECO:0000256" key="2">
    <source>
        <dbReference type="SAM" id="Phobius"/>
    </source>
</evidence>
<protein>
    <recommendedName>
        <fullName evidence="5">DUF2953 domain-containing protein</fullName>
    </recommendedName>
</protein>
<gene>
    <name evidence="3" type="ORF">CUJ86_02145</name>
</gene>
<dbReference type="Proteomes" id="UP000292580">
    <property type="component" value="Unassembled WGS sequence"/>
</dbReference>
<dbReference type="OrthoDB" id="112234at2157"/>
<dbReference type="RefSeq" id="WP_130645912.1">
    <property type="nucleotide sequence ID" value="NZ_PGCL01000001.1"/>
</dbReference>
<organism evidence="3 4">
    <name type="scientific">Methanofollis fontis</name>
    <dbReference type="NCBI Taxonomy" id="2052832"/>
    <lineage>
        <taxon>Archaea</taxon>
        <taxon>Methanobacteriati</taxon>
        <taxon>Methanobacteriota</taxon>
        <taxon>Stenosarchaea group</taxon>
        <taxon>Methanomicrobia</taxon>
        <taxon>Methanomicrobiales</taxon>
        <taxon>Methanomicrobiaceae</taxon>
        <taxon>Methanofollis</taxon>
    </lineage>
</organism>
<dbReference type="Pfam" id="PF11167">
    <property type="entry name" value="DUF2953"/>
    <property type="match status" value="1"/>
</dbReference>
<feature type="compositionally biased region" description="Acidic residues" evidence="1">
    <location>
        <begin position="82"/>
        <end position="100"/>
    </location>
</feature>
<keyword evidence="2" id="KW-0472">Membrane</keyword>
<sequence>MGGGDLPVLLFFLALLALSLYALLLVPFEVRFSGSFDAGEWRGSCRFCWAVLSLRLLMEEGALSAGVALGRRVLFSVPISGEEEEAVEEEETAEPEEEEGAGIAPGEALAAARAVLPGFLDLLGYLLARCRIGCGRVWFRAGLDDPADTGTLYGMVQAANGALWATPFSVAMDPLFNGGEVAGRADGALLVERPLSVLVAAAFFALSAPVRTAVWPLVRGEG</sequence>
<accession>A0A483CZK3</accession>
<reference evidence="3 4" key="1">
    <citation type="submission" date="2017-11" db="EMBL/GenBank/DDBJ databases">
        <title>Isolation and Characterization of Methanofollis Species from Methane Seep Offshore SW Taiwan.</title>
        <authorList>
            <person name="Teng N.-H."/>
            <person name="Lai M.-C."/>
            <person name="Chen S.-C."/>
        </authorList>
    </citation>
    <scope>NUCLEOTIDE SEQUENCE [LARGE SCALE GENOMIC DNA]</scope>
    <source>
        <strain evidence="3 4">FWC-SCC2</strain>
    </source>
</reference>
<dbReference type="InterPro" id="IPR021338">
    <property type="entry name" value="DUF2953"/>
</dbReference>
<evidence type="ECO:0000313" key="4">
    <source>
        <dbReference type="Proteomes" id="UP000292580"/>
    </source>
</evidence>
<feature type="region of interest" description="Disordered" evidence="1">
    <location>
        <begin position="82"/>
        <end position="101"/>
    </location>
</feature>
<dbReference type="EMBL" id="PGCL01000001">
    <property type="protein sequence ID" value="TAJ45549.1"/>
    <property type="molecule type" value="Genomic_DNA"/>
</dbReference>
<feature type="transmembrane region" description="Helical" evidence="2">
    <location>
        <begin position="6"/>
        <end position="26"/>
    </location>
</feature>
<evidence type="ECO:0000313" key="3">
    <source>
        <dbReference type="EMBL" id="TAJ45549.1"/>
    </source>
</evidence>
<proteinExistence type="predicted"/>
<keyword evidence="2" id="KW-1133">Transmembrane helix</keyword>
<dbReference type="AlphaFoldDB" id="A0A483CZK3"/>
<evidence type="ECO:0000256" key="1">
    <source>
        <dbReference type="SAM" id="MobiDB-lite"/>
    </source>
</evidence>
<evidence type="ECO:0008006" key="5">
    <source>
        <dbReference type="Google" id="ProtNLM"/>
    </source>
</evidence>
<name>A0A483CZK3_9EURY</name>
<keyword evidence="2" id="KW-0812">Transmembrane</keyword>
<comment type="caution">
    <text evidence="3">The sequence shown here is derived from an EMBL/GenBank/DDBJ whole genome shotgun (WGS) entry which is preliminary data.</text>
</comment>
<keyword evidence="4" id="KW-1185">Reference proteome</keyword>